<name>A0A286RDQ1_9BACT</name>
<dbReference type="Pfam" id="PF18370">
    <property type="entry name" value="RGI_lyase"/>
    <property type="match status" value="1"/>
</dbReference>
<evidence type="ECO:0000259" key="1">
    <source>
        <dbReference type="Pfam" id="PF18370"/>
    </source>
</evidence>
<dbReference type="InterPro" id="IPR013783">
    <property type="entry name" value="Ig-like_fold"/>
</dbReference>
<evidence type="ECO:0000313" key="4">
    <source>
        <dbReference type="Proteomes" id="UP000215086"/>
    </source>
</evidence>
<dbReference type="CDD" id="cd10318">
    <property type="entry name" value="RGL11"/>
    <property type="match status" value="1"/>
</dbReference>
<dbReference type="InterPro" id="IPR034641">
    <property type="entry name" value="RGL11"/>
</dbReference>
<dbReference type="InterPro" id="IPR028994">
    <property type="entry name" value="Integrin_alpha_N"/>
</dbReference>
<dbReference type="AlphaFoldDB" id="A0A286RDQ1"/>
<dbReference type="Pfam" id="PF21348">
    <property type="entry name" value="RGL11_C"/>
    <property type="match status" value="1"/>
</dbReference>
<gene>
    <name evidence="3" type="ORF">THTE_1488</name>
</gene>
<evidence type="ECO:0000313" key="3">
    <source>
        <dbReference type="EMBL" id="ASV74090.1"/>
    </source>
</evidence>
<dbReference type="InterPro" id="IPR049366">
    <property type="entry name" value="RGL11_C"/>
</dbReference>
<dbReference type="Proteomes" id="UP000215086">
    <property type="component" value="Chromosome"/>
</dbReference>
<keyword evidence="4" id="KW-1185">Reference proteome</keyword>
<dbReference type="InterPro" id="IPR041624">
    <property type="entry name" value="RGI_lyase"/>
</dbReference>
<feature type="domain" description="Rhamnogalacturonan lyase family 11 C-terminal" evidence="2">
    <location>
        <begin position="109"/>
        <end position="580"/>
    </location>
</feature>
<keyword evidence="3" id="KW-0456">Lyase</keyword>
<dbReference type="GO" id="GO:0016829">
    <property type="term" value="F:lyase activity"/>
    <property type="evidence" value="ECO:0007669"/>
    <property type="project" value="UniProtKB-KW"/>
</dbReference>
<reference evidence="3 4" key="1">
    <citation type="journal article" name="Front. Microbiol.">
        <title>Sugar Metabolism of the First Thermophilic Planctomycete Thermogutta terrifontis: Comparative Genomic and Transcriptomic Approaches.</title>
        <authorList>
            <person name="Elcheninov A.G."/>
            <person name="Menzel P."/>
            <person name="Gudbergsdottir S.R."/>
            <person name="Slesarev A.I."/>
            <person name="Kadnikov V.V."/>
            <person name="Krogh A."/>
            <person name="Bonch-Osmolovskaya E.A."/>
            <person name="Peng X."/>
            <person name="Kublanov I.V."/>
        </authorList>
    </citation>
    <scope>NUCLEOTIDE SEQUENCE [LARGE SCALE GENOMIC DNA]</scope>
    <source>
        <strain evidence="3 4">R1</strain>
    </source>
</reference>
<proteinExistence type="predicted"/>
<evidence type="ECO:0000259" key="2">
    <source>
        <dbReference type="Pfam" id="PF21348"/>
    </source>
</evidence>
<dbReference type="SUPFAM" id="SSF69318">
    <property type="entry name" value="Integrin alpha N-terminal domain"/>
    <property type="match status" value="1"/>
</dbReference>
<dbReference type="KEGG" id="ttf:THTE_1488"/>
<feature type="domain" description="Rhamnogalacturonan I lyase beta-sheet" evidence="1">
    <location>
        <begin position="1"/>
        <end position="90"/>
    </location>
</feature>
<dbReference type="PANTHER" id="PTHR43118">
    <property type="entry name" value="RHAMNOGALACTURONAN LYASE (EUROFUNG)"/>
    <property type="match status" value="1"/>
</dbReference>
<dbReference type="PANTHER" id="PTHR43118:SF1">
    <property type="entry name" value="RHAMNOGALACTURONAN LYASE (EUROFUNG)"/>
    <property type="match status" value="1"/>
</dbReference>
<dbReference type="Gene3D" id="2.60.40.10">
    <property type="entry name" value="Immunoglobulins"/>
    <property type="match status" value="1"/>
</dbReference>
<organism evidence="3 4">
    <name type="scientific">Thermogutta terrifontis</name>
    <dbReference type="NCBI Taxonomy" id="1331910"/>
    <lineage>
        <taxon>Bacteria</taxon>
        <taxon>Pseudomonadati</taxon>
        <taxon>Planctomycetota</taxon>
        <taxon>Planctomycetia</taxon>
        <taxon>Pirellulales</taxon>
        <taxon>Thermoguttaceae</taxon>
        <taxon>Thermogutta</taxon>
    </lineage>
</organism>
<protein>
    <submittedName>
        <fullName evidence="3">Putative rhamnogalacturonan lyase in rhamnose utilization cluster</fullName>
    </submittedName>
</protein>
<dbReference type="EMBL" id="CP018477">
    <property type="protein sequence ID" value="ASV74090.1"/>
    <property type="molecule type" value="Genomic_DNA"/>
</dbReference>
<sequence length="589" mass="65570">MELLDRGCVAIDRGDQTVMISWRLLANDPEDIGFHVDRQESTGVWHRLTSSPLRTTTHWIDGDRTAPFPRTYRVTAVADGRELEPPTIVKVELGQKYLVIPLQTLPGHTPNDASVGDLDGDGRYEIVVKQEMRPRDNSQRGPTGETKLEAYTLDGKFLWRINLGPNIREGAHYTPFIVYDLDGDGRAEVVCRTADGTVDGVGHVIGSPSARYRDSQGLILTGPEYLTVFEGQTGRAVTTVPYVPPRGRVQDWGDDYGNRSDRFLACVAYLDGEHPSVVMCRGYYTRTVLAAWNYRHNRLQLLWVFDSDVGPESNRAYRGQGNHNLAVADVDGDGCDEIIYGACAIDHNGQGLYSTGLGHGDALHVTDIDPDRPGLEVFEIHERPSHPYGANLRHAATGKILWGLASPDVARGLALDIDPRYRGLECWAIGQGLQGLYNCRGESIAQRAPRSCNMGVWWDGDLLRELLSGTRIEKWVPETESTVTLLDASQYGCASNNGTKANPCLCADILGDWREEILWRTRDGRALYLFTTPEPTKYRFVTLMHDPVYRLAVAWQNVGYNQPAHPGFYLGEGMEPPKRPSIRLVKGQP</sequence>
<accession>A0A286RDQ1</accession>